<dbReference type="SUPFAM" id="SSF51735">
    <property type="entry name" value="NAD(P)-binding Rossmann-fold domains"/>
    <property type="match status" value="1"/>
</dbReference>
<dbReference type="Pfam" id="PF01370">
    <property type="entry name" value="Epimerase"/>
    <property type="match status" value="1"/>
</dbReference>
<dbReference type="Proteomes" id="UP001596417">
    <property type="component" value="Unassembled WGS sequence"/>
</dbReference>
<sequence>MSDTVFVTGGCGYIGSVLVPLLDSDDRIERVVVMDDLSSGSPRALMGSVTDSIAFVRGDVREYGDVENAMRGCDTVIHLAAITGAASTHDHRKETFETNLTGTENVITAAGKLAVENVVLASSCNLYGRATNPDLDETIDPDPINPYAASKLEAEHLLRSAGERFGFDRTALRLATNYGAAPGIRFNLVVNQFVFRALTGRPLTVYGDGSNWRPFIHVHDAARAYAHAATQPESWDHPIYNIGDEAENYRISEIATLVSEEVASVDMTYLRDEHPGPSYHVNFDRLEETGFETKWTLREGVRDLAAKFSDYGNHPRTHE</sequence>
<dbReference type="RefSeq" id="WP_264555895.1">
    <property type="nucleotide sequence ID" value="NZ_CP109979.1"/>
</dbReference>
<dbReference type="InterPro" id="IPR001509">
    <property type="entry name" value="Epimerase_deHydtase"/>
</dbReference>
<dbReference type="GeneID" id="76200536"/>
<dbReference type="InterPro" id="IPR057326">
    <property type="entry name" value="KR_dom"/>
</dbReference>
<dbReference type="InterPro" id="IPR036291">
    <property type="entry name" value="NAD(P)-bd_dom_sf"/>
</dbReference>
<evidence type="ECO:0000313" key="2">
    <source>
        <dbReference type="EMBL" id="MFC7190872.1"/>
    </source>
</evidence>
<dbReference type="CDD" id="cd08946">
    <property type="entry name" value="SDR_e"/>
    <property type="match status" value="1"/>
</dbReference>
<dbReference type="EMBL" id="JBHTAX010000001">
    <property type="protein sequence ID" value="MFC7190872.1"/>
    <property type="molecule type" value="Genomic_DNA"/>
</dbReference>
<feature type="domain" description="Ketoreductase" evidence="1">
    <location>
        <begin position="3"/>
        <end position="215"/>
    </location>
</feature>
<dbReference type="PANTHER" id="PTHR43245">
    <property type="entry name" value="BIFUNCTIONAL POLYMYXIN RESISTANCE PROTEIN ARNA"/>
    <property type="match status" value="1"/>
</dbReference>
<dbReference type="AlphaFoldDB" id="A0ABD5YR21"/>
<gene>
    <name evidence="2" type="ORF">ACFQL7_14230</name>
</gene>
<name>A0ABD5YR21_9EURY</name>
<dbReference type="Gene3D" id="3.40.50.720">
    <property type="entry name" value="NAD(P)-binding Rossmann-like Domain"/>
    <property type="match status" value="1"/>
</dbReference>
<evidence type="ECO:0000313" key="3">
    <source>
        <dbReference type="Proteomes" id="UP001596417"/>
    </source>
</evidence>
<protein>
    <submittedName>
        <fullName evidence="2">NAD-dependent epimerase/dehydratase family protein</fullName>
    </submittedName>
</protein>
<proteinExistence type="predicted"/>
<comment type="caution">
    <text evidence="2">The sequence shown here is derived from an EMBL/GenBank/DDBJ whole genome shotgun (WGS) entry which is preliminary data.</text>
</comment>
<accession>A0ABD5YR21</accession>
<dbReference type="InterPro" id="IPR050177">
    <property type="entry name" value="Lipid_A_modif_metabolic_enz"/>
</dbReference>
<dbReference type="PANTHER" id="PTHR43245:SF23">
    <property type="entry name" value="NAD(P)-BINDING DOMAIN-CONTAINING PROTEIN"/>
    <property type="match status" value="1"/>
</dbReference>
<reference evidence="2 3" key="1">
    <citation type="journal article" date="2019" name="Int. J. Syst. Evol. Microbiol.">
        <title>The Global Catalogue of Microorganisms (GCM) 10K type strain sequencing project: providing services to taxonomists for standard genome sequencing and annotation.</title>
        <authorList>
            <consortium name="The Broad Institute Genomics Platform"/>
            <consortium name="The Broad Institute Genome Sequencing Center for Infectious Disease"/>
            <person name="Wu L."/>
            <person name="Ma J."/>
        </authorList>
    </citation>
    <scope>NUCLEOTIDE SEQUENCE [LARGE SCALE GENOMIC DNA]</scope>
    <source>
        <strain evidence="2 3">RDMS1</strain>
    </source>
</reference>
<dbReference type="SMART" id="SM00822">
    <property type="entry name" value="PKS_KR"/>
    <property type="match status" value="1"/>
</dbReference>
<evidence type="ECO:0000259" key="1">
    <source>
        <dbReference type="SMART" id="SM00822"/>
    </source>
</evidence>
<organism evidence="2 3">
    <name type="scientific">Halocatena marina</name>
    <dbReference type="NCBI Taxonomy" id="2934937"/>
    <lineage>
        <taxon>Archaea</taxon>
        <taxon>Methanobacteriati</taxon>
        <taxon>Methanobacteriota</taxon>
        <taxon>Stenosarchaea group</taxon>
        <taxon>Halobacteria</taxon>
        <taxon>Halobacteriales</taxon>
        <taxon>Natronomonadaceae</taxon>
        <taxon>Halocatena</taxon>
    </lineage>
</organism>
<keyword evidence="3" id="KW-1185">Reference proteome</keyword>